<proteinExistence type="predicted"/>
<protein>
    <recommendedName>
        <fullName evidence="3">DUF2292 domain-containing protein</fullName>
    </recommendedName>
</protein>
<gene>
    <name evidence="1" type="ORF">BLM47_05335</name>
</gene>
<dbReference type="InterPro" id="IPR018743">
    <property type="entry name" value="DUF2292"/>
</dbReference>
<dbReference type="AlphaFoldDB" id="A0A2A6E149"/>
<name>A0A2A6E149_9BACL</name>
<evidence type="ECO:0008006" key="3">
    <source>
        <dbReference type="Google" id="ProtNLM"/>
    </source>
</evidence>
<dbReference type="Proteomes" id="UP000243688">
    <property type="component" value="Unassembled WGS sequence"/>
</dbReference>
<sequence>MADLTELDPIWVERIVRSLAGLKYGSVQITVHDGRIVQIDRTEKNRFDPEPVLRTGKPSSGKAKN</sequence>
<organism evidence="1 2">
    <name type="scientific">Candidatus Reconcilbacillus cellulovorans</name>
    <dbReference type="NCBI Taxonomy" id="1906605"/>
    <lineage>
        <taxon>Bacteria</taxon>
        <taxon>Bacillati</taxon>
        <taxon>Bacillota</taxon>
        <taxon>Bacilli</taxon>
        <taxon>Bacillales</taxon>
        <taxon>Paenibacillaceae</taxon>
        <taxon>Candidatus Reconcilbacillus</taxon>
    </lineage>
</organism>
<accession>A0A2A6E149</accession>
<comment type="caution">
    <text evidence="1">The sequence shown here is derived from an EMBL/GenBank/DDBJ whole genome shotgun (WGS) entry which is preliminary data.</text>
</comment>
<dbReference type="Pfam" id="PF10055">
    <property type="entry name" value="DUF2292"/>
    <property type="match status" value="1"/>
</dbReference>
<reference evidence="1 2" key="1">
    <citation type="submission" date="2016-12" db="EMBL/GenBank/DDBJ databases">
        <title>Candidatus Reconcilibacillus cellulovorans genome.</title>
        <authorList>
            <person name="Kolinko S."/>
            <person name="Wu Y.-W."/>
            <person name="Tachea F."/>
            <person name="Denzel E."/>
            <person name="Hiras J."/>
            <person name="Baecker N."/>
            <person name="Chan L.J."/>
            <person name="Eichorst S.A."/>
            <person name="Frey D."/>
            <person name="Adams P.D."/>
            <person name="Pray T."/>
            <person name="Tanjore D."/>
            <person name="Petzold C.J."/>
            <person name="Gladden J.M."/>
            <person name="Simmons B.A."/>
            <person name="Singer S.W."/>
        </authorList>
    </citation>
    <scope>NUCLEOTIDE SEQUENCE [LARGE SCALE GENOMIC DNA]</scope>
    <source>
        <strain evidence="1">JTherm</strain>
    </source>
</reference>
<dbReference type="EMBL" id="MOXJ01000009">
    <property type="protein sequence ID" value="PDO10761.1"/>
    <property type="molecule type" value="Genomic_DNA"/>
</dbReference>
<evidence type="ECO:0000313" key="1">
    <source>
        <dbReference type="EMBL" id="PDO10761.1"/>
    </source>
</evidence>
<evidence type="ECO:0000313" key="2">
    <source>
        <dbReference type="Proteomes" id="UP000243688"/>
    </source>
</evidence>